<evidence type="ECO:0000259" key="1">
    <source>
        <dbReference type="SMART" id="SM00849"/>
    </source>
</evidence>
<organism evidence="2 3">
    <name type="scientific">Isoalcanivorax pacificus W11-5</name>
    <dbReference type="NCBI Taxonomy" id="391936"/>
    <lineage>
        <taxon>Bacteria</taxon>
        <taxon>Pseudomonadati</taxon>
        <taxon>Pseudomonadota</taxon>
        <taxon>Gammaproteobacteria</taxon>
        <taxon>Oceanospirillales</taxon>
        <taxon>Alcanivoracaceae</taxon>
        <taxon>Isoalcanivorax</taxon>
    </lineage>
</organism>
<accession>A0A0B4XMB3</accession>
<dbReference type="OrthoDB" id="9803916at2"/>
<dbReference type="InterPro" id="IPR052533">
    <property type="entry name" value="WalJ/YycJ-like"/>
</dbReference>
<dbReference type="EMBL" id="CP004387">
    <property type="protein sequence ID" value="AJD47703.1"/>
    <property type="molecule type" value="Genomic_DNA"/>
</dbReference>
<proteinExistence type="predicted"/>
<dbReference type="KEGG" id="apac:S7S_06435"/>
<evidence type="ECO:0000313" key="3">
    <source>
        <dbReference type="Proteomes" id="UP000006764"/>
    </source>
</evidence>
<sequence length="259" mass="27804">MRLASLGSGSKGNATLIRAGDTLVLVDCGFAVRETCERLARLGLSPADLSAVVVTHEHGDHIRGVLPLARRYHLPVHMTFGTLRAISAPNSRHSLEGVTVQEVRPGRAFSVGDLAVMPVPVPHDAREPCQYVFESGGRRTGVLTDLGSITTHVTEAYSACDALLLECNHDPAMLAAGPYPFSLKRRVGGDLGHLSNQQAGSLVRVLEQHRLQHLVLSHLSEQNNTPAHALEAIAAAGLDDAARVRVACQQQGFDWLEVN</sequence>
<dbReference type="AlphaFoldDB" id="A0A0B4XMB3"/>
<dbReference type="PANTHER" id="PTHR47619:SF1">
    <property type="entry name" value="EXODEOXYRIBONUCLEASE WALJ"/>
    <property type="match status" value="1"/>
</dbReference>
<dbReference type="STRING" id="391936.S7S_06435"/>
<dbReference type="Proteomes" id="UP000006764">
    <property type="component" value="Chromosome"/>
</dbReference>
<evidence type="ECO:0000313" key="2">
    <source>
        <dbReference type="EMBL" id="AJD47703.1"/>
    </source>
</evidence>
<dbReference type="InterPro" id="IPR036866">
    <property type="entry name" value="RibonucZ/Hydroxyglut_hydro"/>
</dbReference>
<dbReference type="HOGENOM" id="CLU_073253_1_0_6"/>
<gene>
    <name evidence="2" type="ORF">S7S_06435</name>
</gene>
<dbReference type="SUPFAM" id="SSF56281">
    <property type="entry name" value="Metallo-hydrolase/oxidoreductase"/>
    <property type="match status" value="1"/>
</dbReference>
<dbReference type="PANTHER" id="PTHR47619">
    <property type="entry name" value="METALLO-HYDROLASE YYCJ-RELATED"/>
    <property type="match status" value="1"/>
</dbReference>
<dbReference type="Pfam" id="PF12706">
    <property type="entry name" value="Lactamase_B_2"/>
    <property type="match status" value="1"/>
</dbReference>
<dbReference type="SMART" id="SM00849">
    <property type="entry name" value="Lactamase_B"/>
    <property type="match status" value="1"/>
</dbReference>
<feature type="domain" description="Metallo-beta-lactamase" evidence="1">
    <location>
        <begin position="11"/>
        <end position="191"/>
    </location>
</feature>
<dbReference type="Gene3D" id="3.60.15.10">
    <property type="entry name" value="Ribonuclease Z/Hydroxyacylglutathione hydrolase-like"/>
    <property type="match status" value="1"/>
</dbReference>
<reference evidence="2 3" key="1">
    <citation type="journal article" date="2012" name="J. Bacteriol.">
        <title>Genome sequence of an alkane-degrading bacterium, Alcanivorax pacificus type strain W11-5, isolated from deep sea sediment.</title>
        <authorList>
            <person name="Lai Q."/>
            <person name="Shao Z."/>
        </authorList>
    </citation>
    <scope>NUCLEOTIDE SEQUENCE [LARGE SCALE GENOMIC DNA]</scope>
    <source>
        <strain evidence="2 3">W11-5</strain>
    </source>
</reference>
<keyword evidence="3" id="KW-1185">Reference proteome</keyword>
<name>A0A0B4XMB3_9GAMM</name>
<protein>
    <submittedName>
        <fullName evidence="2">Metallo-beta-lactamase superfamily protein</fullName>
    </submittedName>
</protein>
<dbReference type="InterPro" id="IPR001279">
    <property type="entry name" value="Metallo-B-lactamas"/>
</dbReference>
<dbReference type="RefSeq" id="WP_008739849.1">
    <property type="nucleotide sequence ID" value="NZ_CP004387.1"/>
</dbReference>